<comment type="caution">
    <text evidence="3">The sequence shown here is derived from an EMBL/GenBank/DDBJ whole genome shotgun (WGS) entry which is preliminary data.</text>
</comment>
<evidence type="ECO:0000313" key="4">
    <source>
        <dbReference type="Proteomes" id="UP000658127"/>
    </source>
</evidence>
<keyword evidence="2" id="KW-0472">Membrane</keyword>
<evidence type="ECO:0000256" key="2">
    <source>
        <dbReference type="SAM" id="Phobius"/>
    </source>
</evidence>
<evidence type="ECO:0000256" key="1">
    <source>
        <dbReference type="SAM" id="MobiDB-lite"/>
    </source>
</evidence>
<dbReference type="Proteomes" id="UP000658127">
    <property type="component" value="Unassembled WGS sequence"/>
</dbReference>
<dbReference type="EMBL" id="BMNE01000004">
    <property type="protein sequence ID" value="GGN85244.1"/>
    <property type="molecule type" value="Genomic_DNA"/>
</dbReference>
<feature type="transmembrane region" description="Helical" evidence="2">
    <location>
        <begin position="35"/>
        <end position="57"/>
    </location>
</feature>
<evidence type="ECO:0000313" key="3">
    <source>
        <dbReference type="EMBL" id="GGN85244.1"/>
    </source>
</evidence>
<protein>
    <submittedName>
        <fullName evidence="3">Uncharacterized protein</fullName>
    </submittedName>
</protein>
<keyword evidence="2" id="KW-0812">Transmembrane</keyword>
<gene>
    <name evidence="3" type="ORF">GCM10011610_39530</name>
</gene>
<organism evidence="3 4">
    <name type="scientific">Nocardia rhizosphaerihabitans</name>
    <dbReference type="NCBI Taxonomy" id="1691570"/>
    <lineage>
        <taxon>Bacteria</taxon>
        <taxon>Bacillati</taxon>
        <taxon>Actinomycetota</taxon>
        <taxon>Actinomycetes</taxon>
        <taxon>Mycobacteriales</taxon>
        <taxon>Nocardiaceae</taxon>
        <taxon>Nocardia</taxon>
    </lineage>
</organism>
<proteinExistence type="predicted"/>
<name>A0ABQ2KJB9_9NOCA</name>
<feature type="region of interest" description="Disordered" evidence="1">
    <location>
        <begin position="281"/>
        <end position="303"/>
    </location>
</feature>
<reference evidence="4" key="1">
    <citation type="journal article" date="2019" name="Int. J. Syst. Evol. Microbiol.">
        <title>The Global Catalogue of Microorganisms (GCM) 10K type strain sequencing project: providing services to taxonomists for standard genome sequencing and annotation.</title>
        <authorList>
            <consortium name="The Broad Institute Genomics Platform"/>
            <consortium name="The Broad Institute Genome Sequencing Center for Infectious Disease"/>
            <person name="Wu L."/>
            <person name="Ma J."/>
        </authorList>
    </citation>
    <scope>NUCLEOTIDE SEQUENCE [LARGE SCALE GENOMIC DNA]</scope>
    <source>
        <strain evidence="4">CGMCC 4.7329</strain>
    </source>
</reference>
<keyword evidence="4" id="KW-1185">Reference proteome</keyword>
<keyword evidence="2" id="KW-1133">Transmembrane helix</keyword>
<sequence length="458" mass="46728">MSDAELTIGLVPPSSGGLSGDYYEKERSVMRRAGFVRGGVLAGLICAMLSVAGVAAAEDDIPVDHALFVVPPVVDPVLRIDTPAQFDAQITADPYSEHAAPVQEPSLSPPPLDPILPLVDLGPMMDRIGLNPSVPVLPTPDRRLVDEALGVIAPSVQQMLPGDLGAGVLAGLTGLATMFGPSTAPVDSPNASPPAPLLDAGQQFGFASIATALPVVESVDLAIPTVDGPAAEVSVAAPMSAEPAVGPVLSLPLIILGAVIAGLSLLIIRRRRSGFLRGRARRATGRRTRGREVGGCPEATDPAAGHRLAVGSAAGHRPAVGSAVDHRPVGWAAGHRPAVGSAAGHRLAVGPAADHRPAVGPAAKHHPAIGSDAGRWRAVHRCSRLRPGLLWTGPERRPGRGGVAVRGDPWPLVVHGRCGVGRSPPSIRHTSRSEGVESTAAVEPAAVVSTTLGAAPPL</sequence>
<feature type="transmembrane region" description="Helical" evidence="2">
    <location>
        <begin position="248"/>
        <end position="268"/>
    </location>
</feature>
<accession>A0ABQ2KJB9</accession>